<keyword evidence="2" id="KW-0732">Signal</keyword>
<sequence length="208" mass="22213">MTMHIARRSLLAAPAAALVPALAPSAAQAQAPVADPRLGERSAGKAEAPAVIEYFSLTCSHCADFHNRTWPQVKSRLVEPGKVRLVWRDFPLDQIALAAAVVARALPAERYEGFISALFASQDRWAFARGADNIAEIAKIAALAGMSRAQVDAALADQALQRGILEGRMKGQQEFNVSSTPTFVFNNRPTPGAVSFERFAELAGVSAS</sequence>
<accession>A0ABV6IZR8</accession>
<feature type="signal peptide" evidence="2">
    <location>
        <begin position="1"/>
        <end position="29"/>
    </location>
</feature>
<dbReference type="Gene3D" id="3.40.30.10">
    <property type="entry name" value="Glutaredoxin"/>
    <property type="match status" value="1"/>
</dbReference>
<feature type="chain" id="PRO_5045848239" evidence="2">
    <location>
        <begin position="30"/>
        <end position="208"/>
    </location>
</feature>
<comment type="caution">
    <text evidence="4">The sequence shown here is derived from an EMBL/GenBank/DDBJ whole genome shotgun (WGS) entry which is preliminary data.</text>
</comment>
<organism evidence="4 5">
    <name type="scientific">Muricoccus vinaceus</name>
    <dbReference type="NCBI Taxonomy" id="424704"/>
    <lineage>
        <taxon>Bacteria</taxon>
        <taxon>Pseudomonadati</taxon>
        <taxon>Pseudomonadota</taxon>
        <taxon>Alphaproteobacteria</taxon>
        <taxon>Acetobacterales</taxon>
        <taxon>Roseomonadaceae</taxon>
        <taxon>Muricoccus</taxon>
    </lineage>
</organism>
<keyword evidence="5" id="KW-1185">Reference proteome</keyword>
<dbReference type="InterPro" id="IPR036249">
    <property type="entry name" value="Thioredoxin-like_sf"/>
</dbReference>
<evidence type="ECO:0000256" key="1">
    <source>
        <dbReference type="ARBA" id="ARBA00003565"/>
    </source>
</evidence>
<reference evidence="4 5" key="1">
    <citation type="submission" date="2024-09" db="EMBL/GenBank/DDBJ databases">
        <authorList>
            <person name="Sun Q."/>
            <person name="Mori K."/>
        </authorList>
    </citation>
    <scope>NUCLEOTIDE SEQUENCE [LARGE SCALE GENOMIC DNA]</scope>
    <source>
        <strain evidence="4 5">CCM 7468</strain>
    </source>
</reference>
<feature type="domain" description="Thioredoxin" evidence="3">
    <location>
        <begin position="7"/>
        <end position="145"/>
    </location>
</feature>
<gene>
    <name evidence="4" type="ORF">ACFFIC_26005</name>
</gene>
<dbReference type="PROSITE" id="PS51352">
    <property type="entry name" value="THIOREDOXIN_2"/>
    <property type="match status" value="1"/>
</dbReference>
<name>A0ABV6IZR8_9PROT</name>
<dbReference type="Pfam" id="PF13462">
    <property type="entry name" value="Thioredoxin_4"/>
    <property type="match status" value="1"/>
</dbReference>
<proteinExistence type="predicted"/>
<protein>
    <submittedName>
        <fullName evidence="4">DsbA family protein</fullName>
    </submittedName>
</protein>
<dbReference type="SUPFAM" id="SSF52833">
    <property type="entry name" value="Thioredoxin-like"/>
    <property type="match status" value="1"/>
</dbReference>
<dbReference type="InterPro" id="IPR006311">
    <property type="entry name" value="TAT_signal"/>
</dbReference>
<comment type="function">
    <text evidence="1">May be required for disulfide bond formation in some proteins.</text>
</comment>
<dbReference type="InterPro" id="IPR013766">
    <property type="entry name" value="Thioredoxin_domain"/>
</dbReference>
<dbReference type="Proteomes" id="UP001589789">
    <property type="component" value="Unassembled WGS sequence"/>
</dbReference>
<evidence type="ECO:0000313" key="4">
    <source>
        <dbReference type="EMBL" id="MFC0388976.1"/>
    </source>
</evidence>
<dbReference type="InterPro" id="IPR012336">
    <property type="entry name" value="Thioredoxin-like_fold"/>
</dbReference>
<dbReference type="RefSeq" id="WP_377055909.1">
    <property type="nucleotide sequence ID" value="NZ_JBHLVZ010000087.1"/>
</dbReference>
<dbReference type="EMBL" id="JBHLVZ010000087">
    <property type="protein sequence ID" value="MFC0388976.1"/>
    <property type="molecule type" value="Genomic_DNA"/>
</dbReference>
<evidence type="ECO:0000259" key="3">
    <source>
        <dbReference type="PROSITE" id="PS51352"/>
    </source>
</evidence>
<evidence type="ECO:0000313" key="5">
    <source>
        <dbReference type="Proteomes" id="UP001589789"/>
    </source>
</evidence>
<dbReference type="PROSITE" id="PS51318">
    <property type="entry name" value="TAT"/>
    <property type="match status" value="1"/>
</dbReference>
<evidence type="ECO:0000256" key="2">
    <source>
        <dbReference type="SAM" id="SignalP"/>
    </source>
</evidence>